<name>A0A8D7F5H4_MUSAM</name>
<feature type="non-terminal residue" evidence="1">
    <location>
        <position position="1"/>
    </location>
</feature>
<dbReference type="AlphaFoldDB" id="A0A8D7F5H4"/>
<reference evidence="1" key="1">
    <citation type="submission" date="2021-03" db="EMBL/GenBank/DDBJ databases">
        <authorList>
            <consortium name="Genoscope - CEA"/>
            <person name="William W."/>
        </authorList>
    </citation>
    <scope>NUCLEOTIDE SEQUENCE</scope>
    <source>
        <strain evidence="1">Doubled-haploid Pahang</strain>
    </source>
</reference>
<accession>A0A8D7F5H4</accession>
<protein>
    <submittedName>
        <fullName evidence="1">(wild Malaysian banana) hypothetical protein</fullName>
    </submittedName>
</protein>
<sequence length="97" mass="9882">SRAREGIIEPSAGLTVLLHGRLRTEVGLENGHQPVDALPVADPAEHDVLVEGPPLRAASCVRTLEVEGVADGASGHLRGLVLVAGGGGRLLGDESHG</sequence>
<dbReference type="EMBL" id="HG996469">
    <property type="protein sequence ID" value="CAG1843775.1"/>
    <property type="molecule type" value="Genomic_DNA"/>
</dbReference>
<gene>
    <name evidence="1" type="ORF">GSMUA_135700.1</name>
</gene>
<organism evidence="1">
    <name type="scientific">Musa acuminata subsp. malaccensis</name>
    <name type="common">Wild banana</name>
    <name type="synonym">Musa malaccensis</name>
    <dbReference type="NCBI Taxonomy" id="214687"/>
    <lineage>
        <taxon>Eukaryota</taxon>
        <taxon>Viridiplantae</taxon>
        <taxon>Streptophyta</taxon>
        <taxon>Embryophyta</taxon>
        <taxon>Tracheophyta</taxon>
        <taxon>Spermatophyta</taxon>
        <taxon>Magnoliopsida</taxon>
        <taxon>Liliopsida</taxon>
        <taxon>Zingiberales</taxon>
        <taxon>Musaceae</taxon>
        <taxon>Musa</taxon>
    </lineage>
</organism>
<proteinExistence type="predicted"/>
<evidence type="ECO:0000313" key="1">
    <source>
        <dbReference type="EMBL" id="CAG1843775.1"/>
    </source>
</evidence>